<keyword evidence="1" id="KW-0472">Membrane</keyword>
<dbReference type="InterPro" id="IPR022057">
    <property type="entry name" value="Chs7"/>
</dbReference>
<dbReference type="PANTHER" id="PTHR35329">
    <property type="entry name" value="CHITIN SYNTHASE EXPORT CHAPERONE"/>
    <property type="match status" value="1"/>
</dbReference>
<dbReference type="GO" id="GO:0051082">
    <property type="term" value="F:unfolded protein binding"/>
    <property type="evidence" value="ECO:0007669"/>
    <property type="project" value="TreeGrafter"/>
</dbReference>
<keyword evidence="3" id="KW-1185">Reference proteome</keyword>
<dbReference type="PANTHER" id="PTHR35329:SF1">
    <property type="entry name" value="CHITIN SYNTHASE EXPORT CHAPERONE"/>
    <property type="match status" value="1"/>
</dbReference>
<reference evidence="2 3" key="1">
    <citation type="journal article" date="2015" name="Fungal Genet. Biol.">
        <title>Evolution of novel wood decay mechanisms in Agaricales revealed by the genome sequences of Fistulina hepatica and Cylindrobasidium torrendii.</title>
        <authorList>
            <person name="Floudas D."/>
            <person name="Held B.W."/>
            <person name="Riley R."/>
            <person name="Nagy L.G."/>
            <person name="Koehler G."/>
            <person name="Ransdell A.S."/>
            <person name="Younus H."/>
            <person name="Chow J."/>
            <person name="Chiniquy J."/>
            <person name="Lipzen A."/>
            <person name="Tritt A."/>
            <person name="Sun H."/>
            <person name="Haridas S."/>
            <person name="LaButti K."/>
            <person name="Ohm R.A."/>
            <person name="Kues U."/>
            <person name="Blanchette R.A."/>
            <person name="Grigoriev I.V."/>
            <person name="Minto R.E."/>
            <person name="Hibbett D.S."/>
        </authorList>
    </citation>
    <scope>NUCLEOTIDE SEQUENCE [LARGE SCALE GENOMIC DNA]</scope>
    <source>
        <strain evidence="2 3">FP15055 ss-10</strain>
    </source>
</reference>
<dbReference type="OrthoDB" id="5582162at2759"/>
<name>A0A0D7BIX8_9AGAR</name>
<dbReference type="GO" id="GO:0006457">
    <property type="term" value="P:protein folding"/>
    <property type="evidence" value="ECO:0007669"/>
    <property type="project" value="TreeGrafter"/>
</dbReference>
<feature type="transmembrane region" description="Helical" evidence="1">
    <location>
        <begin position="237"/>
        <end position="257"/>
    </location>
</feature>
<keyword evidence="1" id="KW-0812">Transmembrane</keyword>
<protein>
    <submittedName>
        <fullName evidence="2">Uncharacterized protein</fullName>
    </submittedName>
</protein>
<dbReference type="EMBL" id="KN880468">
    <property type="protein sequence ID" value="KIY70412.1"/>
    <property type="molecule type" value="Genomic_DNA"/>
</dbReference>
<evidence type="ECO:0000313" key="3">
    <source>
        <dbReference type="Proteomes" id="UP000054007"/>
    </source>
</evidence>
<dbReference type="STRING" id="1314674.A0A0D7BIX8"/>
<sequence length="307" mass="33274">MTRFGDFRPLCTNTPSYTWCNIFYKHLVDIDSSVLSPSTSDPVGINPKCGIPRVGYEGSISNIANIIACGISIPFVVGLIYIVSRRKAAVGRVELRALFIIYLLTLPFQLLTTGSLLEQGSTALIVLTAIHAGLVVALFSALLANAVVATQVVEDGTMASIVPFSVFTVISFVAGLYVSLDIGLGFTDTLAPGNPQEDLHSIALFILTSVWPAACAVLFLILMIYIVLGVLKEVRPVWFYVVSAAVFVLGQLAWFLLGKVICRGSDQKVDGRFIGTVLETATVGLLYLAWKSITEESWDEDPYYGYS</sequence>
<keyword evidence="1" id="KW-1133">Transmembrane helix</keyword>
<feature type="transmembrane region" description="Helical" evidence="1">
    <location>
        <begin position="63"/>
        <end position="83"/>
    </location>
</feature>
<dbReference type="Proteomes" id="UP000054007">
    <property type="component" value="Unassembled WGS sequence"/>
</dbReference>
<feature type="transmembrane region" description="Helical" evidence="1">
    <location>
        <begin position="95"/>
        <end position="117"/>
    </location>
</feature>
<feature type="transmembrane region" description="Helical" evidence="1">
    <location>
        <begin position="200"/>
        <end position="225"/>
    </location>
</feature>
<proteinExistence type="predicted"/>
<dbReference type="Pfam" id="PF12271">
    <property type="entry name" value="Chs7"/>
    <property type="match status" value="1"/>
</dbReference>
<feature type="transmembrane region" description="Helical" evidence="1">
    <location>
        <begin position="161"/>
        <end position="180"/>
    </location>
</feature>
<organism evidence="2 3">
    <name type="scientific">Cylindrobasidium torrendii FP15055 ss-10</name>
    <dbReference type="NCBI Taxonomy" id="1314674"/>
    <lineage>
        <taxon>Eukaryota</taxon>
        <taxon>Fungi</taxon>
        <taxon>Dikarya</taxon>
        <taxon>Basidiomycota</taxon>
        <taxon>Agaricomycotina</taxon>
        <taxon>Agaricomycetes</taxon>
        <taxon>Agaricomycetidae</taxon>
        <taxon>Agaricales</taxon>
        <taxon>Marasmiineae</taxon>
        <taxon>Physalacriaceae</taxon>
        <taxon>Cylindrobasidium</taxon>
    </lineage>
</organism>
<evidence type="ECO:0000256" key="1">
    <source>
        <dbReference type="SAM" id="Phobius"/>
    </source>
</evidence>
<gene>
    <name evidence="2" type="ORF">CYLTODRAFT_488087</name>
</gene>
<accession>A0A0D7BIX8</accession>
<dbReference type="AlphaFoldDB" id="A0A0D7BIX8"/>
<dbReference type="GO" id="GO:0005789">
    <property type="term" value="C:endoplasmic reticulum membrane"/>
    <property type="evidence" value="ECO:0007669"/>
    <property type="project" value="TreeGrafter"/>
</dbReference>
<feature type="transmembrane region" description="Helical" evidence="1">
    <location>
        <begin position="123"/>
        <end position="149"/>
    </location>
</feature>
<evidence type="ECO:0000313" key="2">
    <source>
        <dbReference type="EMBL" id="KIY70412.1"/>
    </source>
</evidence>